<dbReference type="InterPro" id="IPR019734">
    <property type="entry name" value="TPR_rpt"/>
</dbReference>
<dbReference type="PROSITE" id="PS50005">
    <property type="entry name" value="TPR"/>
    <property type="match status" value="4"/>
</dbReference>
<sequence length="371" mass="43648">KSERGCPADTSQLYSRLMTELIQVNNQLKKQFKDVNIQLQNYFEQIQKKLDQDIKILENMTHQLQNKEYLALKSQIHILKQFYSKEKESCKQQQIIEFNNILNTLKKMLTDQIRVEEQIDSSYQNDIKVEQINQLKQEDKNQLNFEEAKRLLIEGVALRKLNKYQEAIECYDKAISINPNYDDAWYNKGLALYNLNKYQEAIECYDKAISINPKYDAAWNNKGNSLYDLKKYQEAIECYDKAISINPKYDAAWNNKGLALYDLKKYQEAIECYDKAISINPNNDNALSNKGLSLHSLKKYQDAITCYDQALSICINPVRLRDKGISFKFNFYLADSLFELQLRQEAKRFYLDALRQGSNDKEYINRQLAKL</sequence>
<evidence type="ECO:0000313" key="5">
    <source>
        <dbReference type="EMBL" id="CAK86537.1"/>
    </source>
</evidence>
<evidence type="ECO:0000313" key="6">
    <source>
        <dbReference type="Proteomes" id="UP000000600"/>
    </source>
</evidence>
<dbReference type="SUPFAM" id="SSF48439">
    <property type="entry name" value="Protein prenylyltransferase"/>
    <property type="match status" value="1"/>
</dbReference>
<dbReference type="HOGENOM" id="CLU_038148_0_0_1"/>
<dbReference type="Gene3D" id="1.25.40.10">
    <property type="entry name" value="Tetratricopeptide repeat domain"/>
    <property type="match status" value="2"/>
</dbReference>
<dbReference type="InterPro" id="IPR011990">
    <property type="entry name" value="TPR-like_helical_dom_sf"/>
</dbReference>
<evidence type="ECO:0000256" key="1">
    <source>
        <dbReference type="ARBA" id="ARBA00022737"/>
    </source>
</evidence>
<reference evidence="5 6" key="1">
    <citation type="journal article" date="2006" name="Nature">
        <title>Global trends of whole-genome duplications revealed by the ciliate Paramecium tetraurelia.</title>
        <authorList>
            <consortium name="Genoscope"/>
            <person name="Aury J.-M."/>
            <person name="Jaillon O."/>
            <person name="Duret L."/>
            <person name="Noel B."/>
            <person name="Jubin C."/>
            <person name="Porcel B.M."/>
            <person name="Segurens B."/>
            <person name="Daubin V."/>
            <person name="Anthouard V."/>
            <person name="Aiach N."/>
            <person name="Arnaiz O."/>
            <person name="Billaut A."/>
            <person name="Beisson J."/>
            <person name="Blanc I."/>
            <person name="Bouhouche K."/>
            <person name="Camara F."/>
            <person name="Duharcourt S."/>
            <person name="Guigo R."/>
            <person name="Gogendeau D."/>
            <person name="Katinka M."/>
            <person name="Keller A.-M."/>
            <person name="Kissmehl R."/>
            <person name="Klotz C."/>
            <person name="Koll F."/>
            <person name="Le Moue A."/>
            <person name="Lepere C."/>
            <person name="Malinsky S."/>
            <person name="Nowacki M."/>
            <person name="Nowak J.K."/>
            <person name="Plattner H."/>
            <person name="Poulain J."/>
            <person name="Ruiz F."/>
            <person name="Serrano V."/>
            <person name="Zagulski M."/>
            <person name="Dessen P."/>
            <person name="Betermier M."/>
            <person name="Weissenbach J."/>
            <person name="Scarpelli C."/>
            <person name="Schachter V."/>
            <person name="Sperling L."/>
            <person name="Meyer E."/>
            <person name="Cohen J."/>
            <person name="Wincker P."/>
        </authorList>
    </citation>
    <scope>NUCLEOTIDE SEQUENCE [LARGE SCALE GENOMIC DNA]</scope>
    <source>
        <strain evidence="5 6">Stock d4-2</strain>
    </source>
</reference>
<gene>
    <name evidence="5" type="ORF">GSPATT00039763001</name>
</gene>
<dbReference type="Proteomes" id="UP000000600">
    <property type="component" value="Unassembled WGS sequence"/>
</dbReference>
<dbReference type="AlphaFoldDB" id="A0DU20"/>
<feature type="repeat" description="TPR" evidence="3">
    <location>
        <begin position="148"/>
        <end position="181"/>
    </location>
</feature>
<dbReference type="SMART" id="SM00028">
    <property type="entry name" value="TPR"/>
    <property type="match status" value="6"/>
</dbReference>
<dbReference type="eggNOG" id="KOG4626">
    <property type="taxonomic scope" value="Eukaryota"/>
</dbReference>
<proteinExistence type="predicted"/>
<organism evidence="5 6">
    <name type="scientific">Paramecium tetraurelia</name>
    <dbReference type="NCBI Taxonomy" id="5888"/>
    <lineage>
        <taxon>Eukaryota</taxon>
        <taxon>Sar</taxon>
        <taxon>Alveolata</taxon>
        <taxon>Ciliophora</taxon>
        <taxon>Intramacronucleata</taxon>
        <taxon>Oligohymenophorea</taxon>
        <taxon>Peniculida</taxon>
        <taxon>Parameciidae</taxon>
        <taxon>Paramecium</taxon>
    </lineage>
</organism>
<keyword evidence="2 3" id="KW-0802">TPR repeat</keyword>
<accession>A0DU20</accession>
<dbReference type="OrthoDB" id="310386at2759"/>
<dbReference type="PANTHER" id="PTHR44943:SF4">
    <property type="entry name" value="TPR REPEAT-CONTAINING PROTEIN MJ0798"/>
    <property type="match status" value="1"/>
</dbReference>
<evidence type="ECO:0000256" key="4">
    <source>
        <dbReference type="SAM" id="Coils"/>
    </source>
</evidence>
<feature type="repeat" description="TPR" evidence="3">
    <location>
        <begin position="216"/>
        <end position="249"/>
    </location>
</feature>
<dbReference type="Pfam" id="PF00515">
    <property type="entry name" value="TPR_1"/>
    <property type="match status" value="5"/>
</dbReference>
<evidence type="ECO:0000256" key="2">
    <source>
        <dbReference type="ARBA" id="ARBA00022803"/>
    </source>
</evidence>
<dbReference type="PANTHER" id="PTHR44943">
    <property type="entry name" value="CELLULOSE SYNTHASE OPERON PROTEIN C"/>
    <property type="match status" value="1"/>
</dbReference>
<keyword evidence="6" id="KW-1185">Reference proteome</keyword>
<evidence type="ECO:0000256" key="3">
    <source>
        <dbReference type="PROSITE-ProRule" id="PRU00339"/>
    </source>
</evidence>
<dbReference type="GeneID" id="5039719"/>
<dbReference type="InterPro" id="IPR051685">
    <property type="entry name" value="Ycf3/AcsC/BcsC/TPR_MFPF"/>
</dbReference>
<keyword evidence="1" id="KW-0677">Repeat</keyword>
<name>A0DU20_PARTE</name>
<dbReference type="PROSITE" id="PS50293">
    <property type="entry name" value="TPR_REGION"/>
    <property type="match status" value="4"/>
</dbReference>
<dbReference type="EMBL" id="CT868576">
    <property type="protein sequence ID" value="CAK86537.1"/>
    <property type="molecule type" value="Genomic_DNA"/>
</dbReference>
<dbReference type="STRING" id="5888.A0DU20"/>
<dbReference type="InParanoid" id="A0DU20"/>
<feature type="repeat" description="TPR" evidence="3">
    <location>
        <begin position="250"/>
        <end position="283"/>
    </location>
</feature>
<dbReference type="RefSeq" id="XP_001453934.1">
    <property type="nucleotide sequence ID" value="XM_001453897.2"/>
</dbReference>
<feature type="coiled-coil region" evidence="4">
    <location>
        <begin position="25"/>
        <end position="67"/>
    </location>
</feature>
<protein>
    <submittedName>
        <fullName evidence="5">Uncharacterized protein</fullName>
    </submittedName>
</protein>
<keyword evidence="4" id="KW-0175">Coiled coil</keyword>
<feature type="repeat" description="TPR" evidence="3">
    <location>
        <begin position="182"/>
        <end position="215"/>
    </location>
</feature>
<dbReference type="KEGG" id="ptm:GSPATT00039763001"/>
<dbReference type="OMA" id="KSERGCP"/>
<feature type="non-terminal residue" evidence="5">
    <location>
        <position position="1"/>
    </location>
</feature>